<dbReference type="InterPro" id="IPR006575">
    <property type="entry name" value="RWD_dom"/>
</dbReference>
<dbReference type="InterPro" id="IPR053793">
    <property type="entry name" value="PB1-like"/>
</dbReference>
<dbReference type="Gene3D" id="3.10.110.10">
    <property type="entry name" value="Ubiquitin Conjugating Enzyme"/>
    <property type="match status" value="1"/>
</dbReference>
<evidence type="ECO:0000256" key="9">
    <source>
        <dbReference type="ARBA" id="ARBA00022490"/>
    </source>
</evidence>
<dbReference type="GO" id="GO:0033554">
    <property type="term" value="P:cellular response to stress"/>
    <property type="evidence" value="ECO:0007669"/>
    <property type="project" value="UniProtKB-ARBA"/>
</dbReference>
<feature type="compositionally biased region" description="Polar residues" evidence="18">
    <location>
        <begin position="1321"/>
        <end position="1336"/>
    </location>
</feature>
<feature type="region of interest" description="Disordered" evidence="18">
    <location>
        <begin position="1321"/>
        <end position="1357"/>
    </location>
</feature>
<evidence type="ECO:0000256" key="15">
    <source>
        <dbReference type="ARBA" id="ARBA00023136"/>
    </source>
</evidence>
<keyword evidence="13" id="KW-0965">Cell junction</keyword>
<dbReference type="InterPro" id="IPR000270">
    <property type="entry name" value="PB1_dom"/>
</dbReference>
<dbReference type="InterPro" id="IPR016135">
    <property type="entry name" value="UBQ-conjugating_enzyme/RWD"/>
</dbReference>
<dbReference type="InterPro" id="IPR051512">
    <property type="entry name" value="Inactive_Rhomboid"/>
</dbReference>
<feature type="transmembrane region" description="Helical" evidence="19">
    <location>
        <begin position="669"/>
        <end position="688"/>
    </location>
</feature>
<feature type="domain" description="PDZ" evidence="20">
    <location>
        <begin position="1213"/>
        <end position="1306"/>
    </location>
</feature>
<evidence type="ECO:0000256" key="19">
    <source>
        <dbReference type="SAM" id="Phobius"/>
    </source>
</evidence>
<protein>
    <submittedName>
        <fullName evidence="23">Rhomboid family protein</fullName>
    </submittedName>
</protein>
<keyword evidence="16" id="KW-0131">Cell cycle</keyword>
<reference evidence="23" key="2">
    <citation type="submission" date="2014-03" db="EMBL/GenBank/DDBJ databases">
        <title>The whipworm genome and dual-species transcriptomics of an intimate host-pathogen interaction.</title>
        <authorList>
            <person name="Foth B.J."/>
            <person name="Tsai I.J."/>
            <person name="Reid A.J."/>
            <person name="Bancroft A.J."/>
            <person name="Nichol S."/>
            <person name="Tracey A."/>
            <person name="Holroyd N."/>
            <person name="Cotton J.A."/>
            <person name="Stanley E.J."/>
            <person name="Zarowiecki M."/>
            <person name="Liu J.Z."/>
            <person name="Huckvale T."/>
            <person name="Cooper P.J."/>
            <person name="Grencis R.K."/>
            <person name="Berriman M."/>
        </authorList>
    </citation>
    <scope>NUCLEOTIDE SEQUENCE [LARGE SCALE GENOMIC DNA]</scope>
</reference>
<comment type="subcellular location">
    <subcellularLocation>
        <location evidence="2">Cell junction</location>
        <location evidence="2">Tight junction</location>
    </subcellularLocation>
    <subcellularLocation>
        <location evidence="1">Cell membrane</location>
    </subcellularLocation>
    <subcellularLocation>
        <location evidence="4">Cytoplasm</location>
    </subcellularLocation>
    <subcellularLocation>
        <location evidence="3">Endoplasmic reticulum membrane</location>
        <topology evidence="3">Multi-pass membrane protein</topology>
    </subcellularLocation>
</comment>
<keyword evidence="15 19" id="KW-0472">Membrane</keyword>
<keyword evidence="17" id="KW-0175">Coiled coil</keyword>
<feature type="region of interest" description="Disordered" evidence="18">
    <location>
        <begin position="1"/>
        <end position="35"/>
    </location>
</feature>
<dbReference type="InterPro" id="IPR022764">
    <property type="entry name" value="Peptidase_S54_rhomboid_dom"/>
</dbReference>
<dbReference type="SUPFAM" id="SSF54495">
    <property type="entry name" value="UBC-like"/>
    <property type="match status" value="1"/>
</dbReference>
<evidence type="ECO:0000259" key="22">
    <source>
        <dbReference type="PROSITE" id="PS51745"/>
    </source>
</evidence>
<dbReference type="GO" id="GO:0050708">
    <property type="term" value="P:regulation of protein secretion"/>
    <property type="evidence" value="ECO:0007669"/>
    <property type="project" value="TreeGrafter"/>
</dbReference>
<dbReference type="Gene3D" id="2.30.42.10">
    <property type="match status" value="1"/>
</dbReference>
<dbReference type="SMART" id="SM00591">
    <property type="entry name" value="RWD"/>
    <property type="match status" value="1"/>
</dbReference>
<dbReference type="GO" id="GO:0051246">
    <property type="term" value="P:regulation of protein metabolic process"/>
    <property type="evidence" value="ECO:0007669"/>
    <property type="project" value="UniProtKB-ARBA"/>
</dbReference>
<evidence type="ECO:0000313" key="24">
    <source>
        <dbReference type="Proteomes" id="UP000030665"/>
    </source>
</evidence>
<dbReference type="SUPFAM" id="SSF50156">
    <property type="entry name" value="PDZ domain-like"/>
    <property type="match status" value="1"/>
</dbReference>
<sequence>MHGKGNEWHDSKKTLCKSVSAPSGRSDGTPSLRSAGTLENLKNQLSSNAASYFGLLPSSEACMQKWTNRRLRHCSRRYGGVRDPTQSFIDGVGGVSCRIRDPLALGRAQSVRSAAASLGRSMSVDSRTSKVRVLQRRESVAKLAWDKFSSLLRVSLFFVHPFIVYFCPADVIGDDTVFEVDRLAAEGPGIDVVDSVPMDTISEEDTAQSFGRLAAKRRAKEESSEFLKDESPLQDEVFFDFLPPSATSAHRLSENFPFNFARVSRATPQTTIMESTPGEHMDVIDGRQAVEPEALHHGQLGSNLRRLKDAVSRPTYISDRYATGQPVSTSPWSRFWSGLCSILLRRKGRRKFGEGVVGHFLGRTLRRRSELSPQVVQQLDDFDDYRPFFTYWITTVQVLVMIIALVSYGFGPIGFWRTHYSAMVLQPSLVLEQVAYFEQDNFYIGPRYADLVHLGAKYAPCMRRDLNVYSVVEENRRQENQSGCCIFHDKSGCVQTTEDRCPQLLAVWDKWSTSNPGPDGRVSGAVCGQDPRACAIPASISPLEWPDDLTRWPLCRETNEGVSLRHTECELTGRPCCIGIQGECRITTREYCDFVRGYFHEEATLCSQVSCLGEVCGMVPFLKSENPDQFSRLLIPLFLHAGIIHCLVTVIIQHFLLRDLEKLVGWSRVAIIYLVSGIGGNLGSAVFVPYQAEVGPAGSQFGLLAGLIVDVVYSWKMIARPWRALGQLVTFVCLLFLVGLLPWIDNYAHAFGFIFGLLLSLALFPYIQFSKNDRRKRLIIVGASLTLCVALLALLFVLFYVNPLWSCQNCMYFNSEQAQEVTALQAIYGDDFRMESESYPAKFCIALREELGDDGKPINVECTLCVTFTERYPQELAKVSLHWSEDVSEKDREQAAEQVLLVMEQNLGSPVIFSLVDVVQSHLLNIAERKRSEQKAKLLAEIELARQKEKEMEKNRESAVHQPMTYEQFLSWNLRFNEANARCRTKEVTEEKGRRLTGREQFLKDNSLVTSDVRMISQNGDEVVVDETLFEDDDIAASSPPPSNALSSSLEANSSVRATTLGHFGAAALIEVKSKFDAEFRRFSVDRTAVGSVEQFRKLVGGLHHVEDIPFTLCYSDPHGDLLPINNDENYRKALDSAHPLLRLLLQRKGESLEERYGYGTDSLKKRNRISRFLGAGAVTGPYSRAYDISMPQDFRQVSAIIDVDIVPECHRRVRLCKHGSEKPLGFYIRDGTSVRVSAQGLVKMPGIFISRLVPGGLAESTGLLAVNDEVLEVNGIEVAGKSLDQVTDMMIANASNLIITVRPADQRLTLARCNNNRGSQISKVSDTRSSMYASNESDEETEDEVKDLLSVNANAQ</sequence>
<dbReference type="GO" id="GO:0009893">
    <property type="term" value="P:positive regulation of metabolic process"/>
    <property type="evidence" value="ECO:0007669"/>
    <property type="project" value="UniProtKB-ARBA"/>
</dbReference>
<evidence type="ECO:0000256" key="2">
    <source>
        <dbReference type="ARBA" id="ARBA00004435"/>
    </source>
</evidence>
<dbReference type="FunFam" id="3.10.110.10:FF:000050">
    <property type="entry name" value="eIF-2-alpha kinase GCN2"/>
    <property type="match status" value="1"/>
</dbReference>
<keyword evidence="14 19" id="KW-1133">Transmembrane helix</keyword>
<dbReference type="GO" id="GO:0004252">
    <property type="term" value="F:serine-type endopeptidase activity"/>
    <property type="evidence" value="ECO:0007669"/>
    <property type="project" value="InterPro"/>
</dbReference>
<feature type="transmembrane region" description="Helical" evidence="19">
    <location>
        <begin position="779"/>
        <end position="801"/>
    </location>
</feature>
<dbReference type="Pfam" id="PF00564">
    <property type="entry name" value="PB1"/>
    <property type="match status" value="1"/>
</dbReference>
<evidence type="ECO:0000256" key="17">
    <source>
        <dbReference type="SAM" id="Coils"/>
    </source>
</evidence>
<feature type="transmembrane region" description="Helical" evidence="19">
    <location>
        <begin position="725"/>
        <end position="744"/>
    </location>
</feature>
<evidence type="ECO:0000256" key="6">
    <source>
        <dbReference type="ARBA" id="ARBA00009045"/>
    </source>
</evidence>
<keyword evidence="24" id="KW-1185">Reference proteome</keyword>
<dbReference type="GO" id="GO:0005789">
    <property type="term" value="C:endoplasmic reticulum membrane"/>
    <property type="evidence" value="ECO:0007669"/>
    <property type="project" value="UniProtKB-SubCell"/>
</dbReference>
<evidence type="ECO:0000256" key="3">
    <source>
        <dbReference type="ARBA" id="ARBA00004477"/>
    </source>
</evidence>
<dbReference type="AlphaFoldDB" id="A0A077ZI62"/>
<dbReference type="CDD" id="cd06718">
    <property type="entry name" value="PDZ_Par6-like"/>
    <property type="match status" value="1"/>
</dbReference>
<dbReference type="InterPro" id="IPR001478">
    <property type="entry name" value="PDZ"/>
</dbReference>
<dbReference type="OrthoDB" id="2146116at2759"/>
<keyword evidence="11 19" id="KW-0812">Transmembrane</keyword>
<dbReference type="InterPro" id="IPR036034">
    <property type="entry name" value="PDZ_sf"/>
</dbReference>
<dbReference type="Proteomes" id="UP000030665">
    <property type="component" value="Unassembled WGS sequence"/>
</dbReference>
<evidence type="ECO:0000256" key="7">
    <source>
        <dbReference type="ARBA" id="ARBA00022427"/>
    </source>
</evidence>
<feature type="compositionally biased region" description="Basic and acidic residues" evidence="18">
    <location>
        <begin position="1"/>
        <end position="13"/>
    </location>
</feature>
<dbReference type="PROSITE" id="PS50106">
    <property type="entry name" value="PDZ"/>
    <property type="match status" value="1"/>
</dbReference>
<reference evidence="23" key="1">
    <citation type="submission" date="2014-01" db="EMBL/GenBank/DDBJ databases">
        <authorList>
            <person name="Aslett M."/>
        </authorList>
    </citation>
    <scope>NUCLEOTIDE SEQUENCE</scope>
</reference>
<evidence type="ECO:0000259" key="20">
    <source>
        <dbReference type="PROSITE" id="PS50106"/>
    </source>
</evidence>
<evidence type="ECO:0000256" key="11">
    <source>
        <dbReference type="ARBA" id="ARBA00022692"/>
    </source>
</evidence>
<dbReference type="GO" id="GO:0005886">
    <property type="term" value="C:plasma membrane"/>
    <property type="evidence" value="ECO:0007669"/>
    <property type="project" value="UniProtKB-SubCell"/>
</dbReference>
<feature type="compositionally biased region" description="Polar residues" evidence="18">
    <location>
        <begin position="20"/>
        <end position="34"/>
    </location>
</feature>
<dbReference type="Pfam" id="PF05773">
    <property type="entry name" value="RWD"/>
    <property type="match status" value="1"/>
</dbReference>
<comment type="similarity">
    <text evidence="6">Belongs to the peptidase S54 family.</text>
</comment>
<dbReference type="SMART" id="SM00666">
    <property type="entry name" value="PB1"/>
    <property type="match status" value="1"/>
</dbReference>
<evidence type="ECO:0000256" key="12">
    <source>
        <dbReference type="ARBA" id="ARBA00022824"/>
    </source>
</evidence>
<name>A0A077ZI62_TRITR</name>
<accession>A0A077ZI62</accession>
<feature type="compositionally biased region" description="Acidic residues" evidence="18">
    <location>
        <begin position="1337"/>
        <end position="1346"/>
    </location>
</feature>
<comment type="similarity">
    <text evidence="5">Belongs to the PAR6 family.</text>
</comment>
<dbReference type="InterPro" id="IPR035952">
    <property type="entry name" value="Rhomboid-like_sf"/>
</dbReference>
<dbReference type="SMART" id="SM00228">
    <property type="entry name" value="PDZ"/>
    <property type="match status" value="1"/>
</dbReference>
<dbReference type="GO" id="GO:0010468">
    <property type="term" value="P:regulation of gene expression"/>
    <property type="evidence" value="ECO:0007669"/>
    <property type="project" value="UniProtKB-ARBA"/>
</dbReference>
<dbReference type="Pfam" id="PF00595">
    <property type="entry name" value="PDZ"/>
    <property type="match status" value="1"/>
</dbReference>
<dbReference type="SUPFAM" id="SSF144091">
    <property type="entry name" value="Rhomboid-like"/>
    <property type="match status" value="1"/>
</dbReference>
<dbReference type="PANTHER" id="PTHR45965:SF3">
    <property type="entry name" value="INACTIVE RHOMBOID PROTEIN 1"/>
    <property type="match status" value="1"/>
</dbReference>
<evidence type="ECO:0000313" key="23">
    <source>
        <dbReference type="EMBL" id="CDW60087.1"/>
    </source>
</evidence>
<dbReference type="Pfam" id="PF01694">
    <property type="entry name" value="Rhomboid"/>
    <property type="match status" value="1"/>
</dbReference>
<dbReference type="PANTHER" id="PTHR45965">
    <property type="entry name" value="INACTIVE RHOMBOID PROTEIN"/>
    <property type="match status" value="1"/>
</dbReference>
<dbReference type="PROSITE" id="PS50908">
    <property type="entry name" value="RWD"/>
    <property type="match status" value="1"/>
</dbReference>
<dbReference type="FunFam" id="2.30.42.10:FF:000030">
    <property type="entry name" value="Partitioning defective 6 homolog beta"/>
    <property type="match status" value="1"/>
</dbReference>
<dbReference type="GO" id="GO:0051301">
    <property type="term" value="P:cell division"/>
    <property type="evidence" value="ECO:0007669"/>
    <property type="project" value="UniProtKB-KW"/>
</dbReference>
<evidence type="ECO:0000256" key="5">
    <source>
        <dbReference type="ARBA" id="ARBA00008625"/>
    </source>
</evidence>
<feature type="transmembrane region" description="Helical" evidence="19">
    <location>
        <begin position="388"/>
        <end position="410"/>
    </location>
</feature>
<keyword evidence="12" id="KW-0256">Endoplasmic reticulum</keyword>
<feature type="domain" description="PB1" evidence="22">
    <location>
        <begin position="1069"/>
        <end position="1149"/>
    </location>
</feature>
<evidence type="ECO:0000256" key="13">
    <source>
        <dbReference type="ARBA" id="ARBA00022949"/>
    </source>
</evidence>
<evidence type="ECO:0000256" key="14">
    <source>
        <dbReference type="ARBA" id="ARBA00022989"/>
    </source>
</evidence>
<dbReference type="CDD" id="cd06403">
    <property type="entry name" value="PB1_Par6"/>
    <property type="match status" value="1"/>
</dbReference>
<dbReference type="EMBL" id="HG806879">
    <property type="protein sequence ID" value="CDW60087.1"/>
    <property type="molecule type" value="Genomic_DNA"/>
</dbReference>
<evidence type="ECO:0000256" key="10">
    <source>
        <dbReference type="ARBA" id="ARBA00022618"/>
    </source>
</evidence>
<evidence type="ECO:0000256" key="18">
    <source>
        <dbReference type="SAM" id="MobiDB-lite"/>
    </source>
</evidence>
<dbReference type="CDD" id="cd23823">
    <property type="entry name" value="RWD_GCN2"/>
    <property type="match status" value="1"/>
</dbReference>
<feature type="coiled-coil region" evidence="17">
    <location>
        <begin position="935"/>
        <end position="962"/>
    </location>
</feature>
<evidence type="ECO:0000256" key="8">
    <source>
        <dbReference type="ARBA" id="ARBA00022475"/>
    </source>
</evidence>
<dbReference type="SUPFAM" id="SSF54277">
    <property type="entry name" value="CAD &amp; PB1 domains"/>
    <property type="match status" value="1"/>
</dbReference>
<feature type="domain" description="RWD" evidence="21">
    <location>
        <begin position="819"/>
        <end position="926"/>
    </location>
</feature>
<dbReference type="InterPro" id="IPR034868">
    <property type="entry name" value="PB1_Par6"/>
</dbReference>
<dbReference type="FunFam" id="1.20.1540.10:FF:000025">
    <property type="entry name" value="Putative rhomboid family"/>
    <property type="match status" value="1"/>
</dbReference>
<dbReference type="Gene3D" id="1.20.1540.10">
    <property type="entry name" value="Rhomboid-like"/>
    <property type="match status" value="1"/>
</dbReference>
<dbReference type="FunFam" id="3.10.20.90:FF:000031">
    <property type="entry name" value="Partitioning defective 6 homolog alpha"/>
    <property type="match status" value="1"/>
</dbReference>
<gene>
    <name evidence="23" type="ORF">TTRE_0000843901</name>
</gene>
<dbReference type="PROSITE" id="PS51745">
    <property type="entry name" value="PB1"/>
    <property type="match status" value="1"/>
</dbReference>
<evidence type="ECO:0000259" key="21">
    <source>
        <dbReference type="PROSITE" id="PS50908"/>
    </source>
</evidence>
<keyword evidence="8" id="KW-1003">Cell membrane</keyword>
<evidence type="ECO:0000256" key="4">
    <source>
        <dbReference type="ARBA" id="ARBA00004496"/>
    </source>
</evidence>
<dbReference type="GO" id="GO:0005923">
    <property type="term" value="C:bicellular tight junction"/>
    <property type="evidence" value="ECO:0007669"/>
    <property type="project" value="UniProtKB-SubCell"/>
</dbReference>
<keyword evidence="7" id="KW-0796">Tight junction</keyword>
<proteinExistence type="inferred from homology"/>
<feature type="transmembrane region" description="Helical" evidence="19">
    <location>
        <begin position="633"/>
        <end position="657"/>
    </location>
</feature>
<dbReference type="Gene3D" id="3.10.20.90">
    <property type="entry name" value="Phosphatidylinositol 3-kinase Catalytic Subunit, Chain A, domain 1"/>
    <property type="match status" value="1"/>
</dbReference>
<keyword evidence="10" id="KW-0132">Cell division</keyword>
<feature type="transmembrane region" description="Helical" evidence="19">
    <location>
        <begin position="750"/>
        <end position="767"/>
    </location>
</feature>
<evidence type="ECO:0000256" key="16">
    <source>
        <dbReference type="ARBA" id="ARBA00023306"/>
    </source>
</evidence>
<feature type="transmembrane region" description="Helical" evidence="19">
    <location>
        <begin position="694"/>
        <end position="713"/>
    </location>
</feature>
<evidence type="ECO:0000256" key="1">
    <source>
        <dbReference type="ARBA" id="ARBA00004236"/>
    </source>
</evidence>
<dbReference type="GO" id="GO:0042058">
    <property type="term" value="P:regulation of epidermal growth factor receptor signaling pathway"/>
    <property type="evidence" value="ECO:0007669"/>
    <property type="project" value="TreeGrafter"/>
</dbReference>
<organism evidence="23 24">
    <name type="scientific">Trichuris trichiura</name>
    <name type="common">Whipworm</name>
    <name type="synonym">Trichocephalus trichiurus</name>
    <dbReference type="NCBI Taxonomy" id="36087"/>
    <lineage>
        <taxon>Eukaryota</taxon>
        <taxon>Metazoa</taxon>
        <taxon>Ecdysozoa</taxon>
        <taxon>Nematoda</taxon>
        <taxon>Enoplea</taxon>
        <taxon>Dorylaimia</taxon>
        <taxon>Trichinellida</taxon>
        <taxon>Trichuridae</taxon>
        <taxon>Trichuris</taxon>
    </lineage>
</organism>
<keyword evidence="9" id="KW-0963">Cytoplasm</keyword>
<dbReference type="STRING" id="36087.A0A077ZI62"/>